<dbReference type="OrthoDB" id="408541at2759"/>
<dbReference type="SUPFAM" id="SSF81383">
    <property type="entry name" value="F-box domain"/>
    <property type="match status" value="1"/>
</dbReference>
<feature type="non-terminal residue" evidence="2">
    <location>
        <position position="1"/>
    </location>
</feature>
<reference evidence="2" key="1">
    <citation type="journal article" date="2020" name="Fungal Divers.">
        <title>Resolving the Mortierellaceae phylogeny through synthesis of multi-gene phylogenetics and phylogenomics.</title>
        <authorList>
            <person name="Vandepol N."/>
            <person name="Liber J."/>
            <person name="Desiro A."/>
            <person name="Na H."/>
            <person name="Kennedy M."/>
            <person name="Barry K."/>
            <person name="Grigoriev I.V."/>
            <person name="Miller A.N."/>
            <person name="O'Donnell K."/>
            <person name="Stajich J.E."/>
            <person name="Bonito G."/>
        </authorList>
    </citation>
    <scope>NUCLEOTIDE SEQUENCE</scope>
    <source>
        <strain evidence="2">KOD1015</strain>
    </source>
</reference>
<feature type="region of interest" description="Disordered" evidence="1">
    <location>
        <begin position="132"/>
        <end position="199"/>
    </location>
</feature>
<evidence type="ECO:0000313" key="3">
    <source>
        <dbReference type="Proteomes" id="UP000780801"/>
    </source>
</evidence>
<feature type="region of interest" description="Disordered" evidence="1">
    <location>
        <begin position="31"/>
        <end position="67"/>
    </location>
</feature>
<keyword evidence="3" id="KW-1185">Reference proteome</keyword>
<comment type="caution">
    <text evidence="2">The sequence shown here is derived from an EMBL/GenBank/DDBJ whole genome shotgun (WGS) entry which is preliminary data.</text>
</comment>
<dbReference type="AlphaFoldDB" id="A0A9P6FLZ2"/>
<accession>A0A9P6FLZ2</accession>
<feature type="compositionally biased region" description="Basic and acidic residues" evidence="1">
    <location>
        <begin position="135"/>
        <end position="150"/>
    </location>
</feature>
<dbReference type="Proteomes" id="UP000780801">
    <property type="component" value="Unassembled WGS sequence"/>
</dbReference>
<feature type="compositionally biased region" description="Low complexity" evidence="1">
    <location>
        <begin position="43"/>
        <end position="67"/>
    </location>
</feature>
<dbReference type="Gene3D" id="1.20.1280.50">
    <property type="match status" value="1"/>
</dbReference>
<proteinExistence type="predicted"/>
<evidence type="ECO:0008006" key="4">
    <source>
        <dbReference type="Google" id="ProtNLM"/>
    </source>
</evidence>
<sequence length="339" mass="38726">MTLQLTDLPDAILLRIFSSLLNTHDITAPLAPSPPLQQTSVLTGNNDNSSNSGKSSSSRNPKRPTSSIKRARLAGLSAQTFCRLCCVSRRFNHLASADQLWQPLTLARFPDRHWLTSDPKVTELIRVRKEHQKKLRLDRQQHQHQEKDSLETLGGSNPTPDPVTEPSTVTENGDQGSAVPSQEEAAATTAATTSKPKRTKFYSRFEQRAHRRRFVDLDPELNFTALAWTNTLWTWKRTFFGDCRFVESKDVLTPNRIDHVHYRNNAQDSREECSRCWRPTLSCICSALTPQLYCNCRVRILILQHPRCQVSIGTIRILKMTFKYCQVLIGKDFHEKKFP</sequence>
<evidence type="ECO:0000256" key="1">
    <source>
        <dbReference type="SAM" id="MobiDB-lite"/>
    </source>
</evidence>
<evidence type="ECO:0000313" key="2">
    <source>
        <dbReference type="EMBL" id="KAF9577501.1"/>
    </source>
</evidence>
<feature type="compositionally biased region" description="Polar residues" evidence="1">
    <location>
        <begin position="165"/>
        <end position="180"/>
    </location>
</feature>
<gene>
    <name evidence="2" type="ORF">BGW38_007248</name>
</gene>
<name>A0A9P6FLZ2_9FUNG</name>
<protein>
    <recommendedName>
        <fullName evidence="4">tRNA-uridine aminocarboxypropyltransferase</fullName>
    </recommendedName>
</protein>
<organism evidence="2 3">
    <name type="scientific">Lunasporangiospora selenospora</name>
    <dbReference type="NCBI Taxonomy" id="979761"/>
    <lineage>
        <taxon>Eukaryota</taxon>
        <taxon>Fungi</taxon>
        <taxon>Fungi incertae sedis</taxon>
        <taxon>Mucoromycota</taxon>
        <taxon>Mortierellomycotina</taxon>
        <taxon>Mortierellomycetes</taxon>
        <taxon>Mortierellales</taxon>
        <taxon>Mortierellaceae</taxon>
        <taxon>Lunasporangiospora</taxon>
    </lineage>
</organism>
<dbReference type="InterPro" id="IPR036047">
    <property type="entry name" value="F-box-like_dom_sf"/>
</dbReference>
<dbReference type="EMBL" id="JAABOA010004746">
    <property type="protein sequence ID" value="KAF9577501.1"/>
    <property type="molecule type" value="Genomic_DNA"/>
</dbReference>